<sequence length="417" mass="45497">MASDDSTPDPQPQPVAPPSPVDISADSPSDVPSVHPQTLSPTPVDRTELLQRARVFLTSPQVRHEDIAAKRRFLADKCLSDVEVDGLLRELPPPAPPLPPRTYPKPPPSRVPQLLLNALRIFSWITGGSALLLFAYFRFLYPKIAQTFHARISLRSHRSALLDRMTRSLEELRETQSATFAILPQPEPFREPAKYAGCHGLDQLVIAAGDMQDVPPITMLRCAVEDCSKVELKATSAELFRALEAKFPWVAEEGSQHEDILWRTLTTTSIFQPAEPTPPSSTTSPSSSSTAPSSSPSPDTIWTYVPPTPPPEPPLLTSLTSLKTALPPPPSTQPKYQHTFQALSDLTGYITTQTYALPTGFRAPGLGLGAPLMPEEEEVRRDIRALKGLVLNRRSFMPRVPRPGSAGLPDANGSAVA</sequence>
<dbReference type="STRING" id="1077348.A0A2G8SU65"/>
<dbReference type="Gene3D" id="1.10.10.10">
    <property type="entry name" value="Winged helix-like DNA-binding domain superfamily/Winged helix DNA-binding domain"/>
    <property type="match status" value="1"/>
</dbReference>
<dbReference type="Proteomes" id="UP000230002">
    <property type="component" value="Unassembled WGS sequence"/>
</dbReference>
<dbReference type="InterPro" id="IPR036388">
    <property type="entry name" value="WH-like_DNA-bd_sf"/>
</dbReference>
<gene>
    <name evidence="3" type="ORF">GSI_01014</name>
</gene>
<evidence type="ECO:0000256" key="1">
    <source>
        <dbReference type="SAM" id="MobiDB-lite"/>
    </source>
</evidence>
<reference evidence="3 4" key="1">
    <citation type="journal article" date="2015" name="Sci. Rep.">
        <title>Chromosome-level genome map provides insights into diverse defense mechanisms in the medicinal fungus Ganoderma sinense.</title>
        <authorList>
            <person name="Zhu Y."/>
            <person name="Xu J."/>
            <person name="Sun C."/>
            <person name="Zhou S."/>
            <person name="Xu H."/>
            <person name="Nelson D.R."/>
            <person name="Qian J."/>
            <person name="Song J."/>
            <person name="Luo H."/>
            <person name="Xiang L."/>
            <person name="Li Y."/>
            <person name="Xu Z."/>
            <person name="Ji A."/>
            <person name="Wang L."/>
            <person name="Lu S."/>
            <person name="Hayward A."/>
            <person name="Sun W."/>
            <person name="Li X."/>
            <person name="Schwartz D.C."/>
            <person name="Wang Y."/>
            <person name="Chen S."/>
        </authorList>
    </citation>
    <scope>NUCLEOTIDE SEQUENCE [LARGE SCALE GENOMIC DNA]</scope>
    <source>
        <strain evidence="3 4">ZZ0214-1</strain>
    </source>
</reference>
<dbReference type="PANTHER" id="PTHR48148">
    <property type="entry name" value="KERATINOCYTE PROLINE-RICH PROTEIN"/>
    <property type="match status" value="1"/>
</dbReference>
<proteinExistence type="predicted"/>
<feature type="region of interest" description="Disordered" evidence="1">
    <location>
        <begin position="271"/>
        <end position="335"/>
    </location>
</feature>
<feature type="compositionally biased region" description="Pro residues" evidence="1">
    <location>
        <begin position="9"/>
        <end position="20"/>
    </location>
</feature>
<dbReference type="PANTHER" id="PTHR48148:SF2">
    <property type="entry name" value="PA14 DOMAIN-CONTAINING PROTEIN"/>
    <property type="match status" value="1"/>
</dbReference>
<feature type="domain" description="Peroxisome membrane anchor protein Pex14p N-terminal" evidence="2">
    <location>
        <begin position="45"/>
        <end position="90"/>
    </location>
</feature>
<feature type="compositionally biased region" description="Low complexity" evidence="1">
    <location>
        <begin position="280"/>
        <end position="298"/>
    </location>
</feature>
<dbReference type="EMBL" id="AYKW01000001">
    <property type="protein sequence ID" value="PIL37321.1"/>
    <property type="molecule type" value="Genomic_DNA"/>
</dbReference>
<feature type="region of interest" description="Disordered" evidence="1">
    <location>
        <begin position="1"/>
        <end position="45"/>
    </location>
</feature>
<dbReference type="OrthoDB" id="441517at2759"/>
<evidence type="ECO:0000259" key="2">
    <source>
        <dbReference type="Pfam" id="PF04695"/>
    </source>
</evidence>
<evidence type="ECO:0000313" key="4">
    <source>
        <dbReference type="Proteomes" id="UP000230002"/>
    </source>
</evidence>
<protein>
    <recommendedName>
        <fullName evidence="2">Peroxisome membrane anchor protein Pex14p N-terminal domain-containing protein</fullName>
    </recommendedName>
</protein>
<keyword evidence="4" id="KW-1185">Reference proteome</keyword>
<feature type="compositionally biased region" description="Low complexity" evidence="1">
    <location>
        <begin position="315"/>
        <end position="325"/>
    </location>
</feature>
<comment type="caution">
    <text evidence="3">The sequence shown here is derived from an EMBL/GenBank/DDBJ whole genome shotgun (WGS) entry which is preliminary data.</text>
</comment>
<evidence type="ECO:0000313" key="3">
    <source>
        <dbReference type="EMBL" id="PIL37321.1"/>
    </source>
</evidence>
<dbReference type="InterPro" id="IPR006785">
    <property type="entry name" value="Pex14_N"/>
</dbReference>
<name>A0A2G8SU65_9APHY</name>
<accession>A0A2G8SU65</accession>
<dbReference type="Pfam" id="PF04695">
    <property type="entry name" value="Pex14_N"/>
    <property type="match status" value="1"/>
</dbReference>
<organism evidence="3 4">
    <name type="scientific">Ganoderma sinense ZZ0214-1</name>
    <dbReference type="NCBI Taxonomy" id="1077348"/>
    <lineage>
        <taxon>Eukaryota</taxon>
        <taxon>Fungi</taxon>
        <taxon>Dikarya</taxon>
        <taxon>Basidiomycota</taxon>
        <taxon>Agaricomycotina</taxon>
        <taxon>Agaricomycetes</taxon>
        <taxon>Polyporales</taxon>
        <taxon>Polyporaceae</taxon>
        <taxon>Ganoderma</taxon>
    </lineage>
</organism>
<dbReference type="AlphaFoldDB" id="A0A2G8SU65"/>